<keyword evidence="2" id="KW-1185">Reference proteome</keyword>
<proteinExistence type="predicted"/>
<gene>
    <name evidence="1" type="ORF">E3A20_20350</name>
</gene>
<reference evidence="1 2" key="2">
    <citation type="submission" date="2019-08" db="EMBL/GenBank/DDBJ databases">
        <authorList>
            <person name="Henke P."/>
        </authorList>
    </citation>
    <scope>NUCLEOTIDE SEQUENCE [LARGE SCALE GENOMIC DNA]</scope>
    <source>
        <strain evidence="1">Phe10_nw2017</strain>
    </source>
</reference>
<dbReference type="Pfam" id="PF07642">
    <property type="entry name" value="BBP2"/>
    <property type="match status" value="1"/>
</dbReference>
<evidence type="ECO:0008006" key="3">
    <source>
        <dbReference type="Google" id="ProtNLM"/>
    </source>
</evidence>
<evidence type="ECO:0000313" key="1">
    <source>
        <dbReference type="EMBL" id="TWW08835.1"/>
    </source>
</evidence>
<dbReference type="InterPro" id="IPR011486">
    <property type="entry name" value="BBP2"/>
</dbReference>
<name>A0A5C6M3Y2_9PLAN</name>
<dbReference type="Proteomes" id="UP000321083">
    <property type="component" value="Unassembled WGS sequence"/>
</dbReference>
<protein>
    <recommendedName>
        <fullName evidence="3">Porin</fullName>
    </recommendedName>
</protein>
<reference evidence="1 2" key="1">
    <citation type="submission" date="2019-08" db="EMBL/GenBank/DDBJ databases">
        <title>100 year-old enigma solved: identification of Planctomyces bekefii, the type genus and species of the phylum Planctomycetes.</title>
        <authorList>
            <person name="Svetlana D.N."/>
            <person name="Overmann J."/>
        </authorList>
    </citation>
    <scope>NUCLEOTIDE SEQUENCE [LARGE SCALE GENOMIC DNA]</scope>
    <source>
        <strain evidence="1">Phe10_nw2017</strain>
    </source>
</reference>
<evidence type="ECO:0000313" key="2">
    <source>
        <dbReference type="Proteomes" id="UP000321083"/>
    </source>
</evidence>
<sequence length="392" mass="42058">MTDQLAKMSACGDGCGNNASCSAPQSVCDNGAADPCGDLLGDNCGEGCDGGLFGESGSGIEFGGWTQFGYQNNPDGSFTGNGVLLNQKEWDVLGLNQQGLYIGRTADGSKGLDFGFRAETIYGTDGNEAQSFGNRPGKYDYLNGWDHGIYEWALPQLYAEVASGDLSVKLGHFYTPIGYEVIPSGGNFFFSRQITFYNSEPFTHTGALATYAAGDNLSVLGGWTLGMDTGFDQLNGGSAFLGGFIYTLSEATSLTYMMTTGNQGWRGDGSINSVILSHNWTDAVQSVHQIDVLNSDLDADFAVNGIARDSVGQINYLFYTINDQLKAGVRQEWFKADSISYNTVTYGVNIKPVDMLVIRPEVRHMFSPGAPAGAYDELFNSTVFGIDAILTY</sequence>
<comment type="caution">
    <text evidence="1">The sequence shown here is derived from an EMBL/GenBank/DDBJ whole genome shotgun (WGS) entry which is preliminary data.</text>
</comment>
<dbReference type="AlphaFoldDB" id="A0A5C6M3Y2"/>
<organism evidence="1 2">
    <name type="scientific">Planctomyces bekefii</name>
    <dbReference type="NCBI Taxonomy" id="1653850"/>
    <lineage>
        <taxon>Bacteria</taxon>
        <taxon>Pseudomonadati</taxon>
        <taxon>Planctomycetota</taxon>
        <taxon>Planctomycetia</taxon>
        <taxon>Planctomycetales</taxon>
        <taxon>Planctomycetaceae</taxon>
        <taxon>Planctomyces</taxon>
    </lineage>
</organism>
<dbReference type="EMBL" id="SRHE01000485">
    <property type="protein sequence ID" value="TWW08835.1"/>
    <property type="molecule type" value="Genomic_DNA"/>
</dbReference>
<accession>A0A5C6M3Y2</accession>